<keyword evidence="2" id="KW-1133">Transmembrane helix</keyword>
<evidence type="ECO:0000256" key="1">
    <source>
        <dbReference type="SAM" id="MobiDB-lite"/>
    </source>
</evidence>
<evidence type="ECO:0000313" key="4">
    <source>
        <dbReference type="EMBL" id="EFT83365.1"/>
    </source>
</evidence>
<comment type="caution">
    <text evidence="3">The sequence shown here is derived from an EMBL/GenBank/DDBJ whole genome shotgun (WGS) entry which is preliminary data.</text>
</comment>
<dbReference type="Proteomes" id="UP000004946">
    <property type="component" value="Chromosome"/>
</dbReference>
<dbReference type="InterPro" id="IPR010738">
    <property type="entry name" value="DUF1310"/>
</dbReference>
<keyword evidence="5" id="KW-1185">Reference proteome</keyword>
<sequence length="182" mass="20480">MALQKKRRMPGWVMALAVLLVVVVGVPSGCYVYERRKAMDYRQEMISIVHSQEVKKVIEVNLREIDPHALDGQGVIRTYYINDGSIEHNPMGGYDFDVIVNNDRKLGVSFAIDRRYIAGEGYGPIDGDGSPSVELADLLDRRYGKGWDETDDAAEKYRKAHPEEFPTPQKTQSDKSGESGEE</sequence>
<dbReference type="AlphaFoldDB" id="E6JYH9"/>
<keyword evidence="2" id="KW-0812">Transmembrane</keyword>
<feature type="compositionally biased region" description="Basic and acidic residues" evidence="1">
    <location>
        <begin position="153"/>
        <end position="164"/>
    </location>
</feature>
<dbReference type="HOGENOM" id="CLU_107589_0_0_11"/>
<protein>
    <recommendedName>
        <fullName evidence="6">DUF1310 family protein</fullName>
    </recommendedName>
</protein>
<accession>E6JYH9</accession>
<dbReference type="KEGG" id="pdo:PSDT_1529"/>
<dbReference type="Pfam" id="PF07006">
    <property type="entry name" value="DUF1310"/>
    <property type="match status" value="1"/>
</dbReference>
<dbReference type="eggNOG" id="ENOG5033BQV">
    <property type="taxonomic scope" value="Bacteria"/>
</dbReference>
<evidence type="ECO:0000313" key="3">
    <source>
        <dbReference type="EMBL" id="EFT83038.1"/>
    </source>
</evidence>
<dbReference type="KEGG" id="pdo:PSDT_1222"/>
<evidence type="ECO:0000256" key="2">
    <source>
        <dbReference type="SAM" id="Phobius"/>
    </source>
</evidence>
<keyword evidence="2" id="KW-0472">Membrane</keyword>
<gene>
    <name evidence="3" type="ORF">HMPREF0620_0043</name>
    <name evidence="4" type="ORF">HMPREF0620_0370</name>
</gene>
<feature type="compositionally biased region" description="Basic and acidic residues" evidence="1">
    <location>
        <begin position="172"/>
        <end position="182"/>
    </location>
</feature>
<reference evidence="3 5" key="1">
    <citation type="submission" date="2010-12" db="EMBL/GenBank/DDBJ databases">
        <authorList>
            <person name="Muzny D."/>
            <person name="Qin X."/>
            <person name="Buhay C."/>
            <person name="Dugan-Rocha S."/>
            <person name="Ding Y."/>
            <person name="Chen G."/>
            <person name="Hawes A."/>
            <person name="Holder M."/>
            <person name="Jhangiani S."/>
            <person name="Johnson A."/>
            <person name="Khan Z."/>
            <person name="Li Z."/>
            <person name="Liu W."/>
            <person name="Liu X."/>
            <person name="Perez L."/>
            <person name="Shen H."/>
            <person name="Wang Q."/>
            <person name="Watt J."/>
            <person name="Xi L."/>
            <person name="Xin Y."/>
            <person name="Zhou J."/>
            <person name="Deng J."/>
            <person name="Jiang H."/>
            <person name="Liu Y."/>
            <person name="Qu J."/>
            <person name="Song X.-Z."/>
            <person name="Zhang L."/>
            <person name="Villasana D."/>
            <person name="Johnson A."/>
            <person name="Liu J."/>
            <person name="Liyanage D."/>
            <person name="Lorensuhewa L."/>
            <person name="Robinson T."/>
            <person name="Song A."/>
            <person name="Song B.-B."/>
            <person name="Dinh H."/>
            <person name="Thornton R."/>
            <person name="Coyle M."/>
            <person name="Francisco L."/>
            <person name="Jackson L."/>
            <person name="Javaid M."/>
            <person name="Korchina V."/>
            <person name="Kovar C."/>
            <person name="Mata R."/>
            <person name="Mathew T."/>
            <person name="Ngo R."/>
            <person name="Nguyen L."/>
            <person name="Nguyen N."/>
            <person name="Okwuonu G."/>
            <person name="Ongeri F."/>
            <person name="Pham C."/>
            <person name="Simmons D."/>
            <person name="Wilczek-Boney K."/>
            <person name="Hale W."/>
            <person name="Jakkamsetti A."/>
            <person name="Pham P."/>
            <person name="Ruth R."/>
            <person name="San Lucas F."/>
            <person name="Warren J."/>
            <person name="Zhang J."/>
            <person name="Zhao Z."/>
            <person name="Zhou C."/>
            <person name="Zhu D."/>
            <person name="Lee S."/>
            <person name="Bess C."/>
            <person name="Blankenburg K."/>
            <person name="Forbes L."/>
            <person name="Fu Q."/>
            <person name="Gubbala S."/>
            <person name="Hirani K."/>
            <person name="Jayaseelan J.C."/>
            <person name="Lara F."/>
            <person name="Munidasa M."/>
            <person name="Palculict T."/>
            <person name="Patil S."/>
            <person name="Pu L.-L."/>
            <person name="Saada N."/>
            <person name="Tang L."/>
            <person name="Weissenberger G."/>
            <person name="Zhu Y."/>
            <person name="Hemphill L."/>
            <person name="Shang Y."/>
            <person name="Youmans B."/>
            <person name="Ayvaz T."/>
            <person name="Ross M."/>
            <person name="Santibanez J."/>
            <person name="Aqrawi P."/>
            <person name="Gross S."/>
            <person name="Joshi V."/>
            <person name="Fowler G."/>
            <person name="Nazareth L."/>
            <person name="Reid J."/>
            <person name="Worley K."/>
            <person name="Petrosino J."/>
            <person name="Highlander S."/>
            <person name="Gibbs R."/>
        </authorList>
    </citation>
    <scope>NUCLEOTIDE SEQUENCE [LARGE SCALE GENOMIC DNA]</scope>
    <source>
        <strain evidence="3 5">DSM 10105</strain>
    </source>
</reference>
<name>E6JYH9_PARDN</name>
<feature type="region of interest" description="Disordered" evidence="1">
    <location>
        <begin position="153"/>
        <end position="182"/>
    </location>
</feature>
<dbReference type="PATRIC" id="fig|864564.6.peg.1342"/>
<dbReference type="RefSeq" id="WP_006290005.1">
    <property type="nucleotide sequence ID" value="NZ_AP012333.1"/>
</dbReference>
<organism evidence="3 5">
    <name type="scientific">Parascardovia denticolens DSM 10105 = JCM 12538</name>
    <dbReference type="NCBI Taxonomy" id="864564"/>
    <lineage>
        <taxon>Bacteria</taxon>
        <taxon>Bacillati</taxon>
        <taxon>Actinomycetota</taxon>
        <taxon>Actinomycetes</taxon>
        <taxon>Bifidobacteriales</taxon>
        <taxon>Bifidobacteriaceae</taxon>
        <taxon>Parascardovia</taxon>
    </lineage>
</organism>
<proteinExistence type="predicted"/>
<dbReference type="EMBL" id="AEON01000001">
    <property type="protein sequence ID" value="EFT83365.1"/>
    <property type="molecule type" value="Genomic_DNA"/>
</dbReference>
<feature type="transmembrane region" description="Helical" evidence="2">
    <location>
        <begin position="12"/>
        <end position="33"/>
    </location>
</feature>
<evidence type="ECO:0000313" key="5">
    <source>
        <dbReference type="Proteomes" id="UP000004946"/>
    </source>
</evidence>
<dbReference type="EMBL" id="AEON01000001">
    <property type="protein sequence ID" value="EFT83038.1"/>
    <property type="molecule type" value="Genomic_DNA"/>
</dbReference>
<evidence type="ECO:0008006" key="6">
    <source>
        <dbReference type="Google" id="ProtNLM"/>
    </source>
</evidence>